<gene>
    <name evidence="1" type="ORF">DICSQDRAFT_139193</name>
</gene>
<dbReference type="HOGENOM" id="CLU_2885731_0_0_1"/>
<dbReference type="RefSeq" id="XP_007368586.1">
    <property type="nucleotide sequence ID" value="XM_007368524.1"/>
</dbReference>
<evidence type="ECO:0000313" key="2">
    <source>
        <dbReference type="Proteomes" id="UP000053319"/>
    </source>
</evidence>
<dbReference type="GeneID" id="18835818"/>
<proteinExistence type="predicted"/>
<protein>
    <submittedName>
        <fullName evidence="1">Uncharacterized protein</fullName>
    </submittedName>
</protein>
<dbReference type="AlphaFoldDB" id="R7SS39"/>
<evidence type="ECO:0000313" key="1">
    <source>
        <dbReference type="EMBL" id="EJF58753.1"/>
    </source>
</evidence>
<reference evidence="1 2" key="1">
    <citation type="journal article" date="2012" name="Science">
        <title>The Paleozoic origin of enzymatic lignin decomposition reconstructed from 31 fungal genomes.</title>
        <authorList>
            <person name="Floudas D."/>
            <person name="Binder M."/>
            <person name="Riley R."/>
            <person name="Barry K."/>
            <person name="Blanchette R.A."/>
            <person name="Henrissat B."/>
            <person name="Martinez A.T."/>
            <person name="Otillar R."/>
            <person name="Spatafora J.W."/>
            <person name="Yadav J.S."/>
            <person name="Aerts A."/>
            <person name="Benoit I."/>
            <person name="Boyd A."/>
            <person name="Carlson A."/>
            <person name="Copeland A."/>
            <person name="Coutinho P.M."/>
            <person name="de Vries R.P."/>
            <person name="Ferreira P."/>
            <person name="Findley K."/>
            <person name="Foster B."/>
            <person name="Gaskell J."/>
            <person name="Glotzer D."/>
            <person name="Gorecki P."/>
            <person name="Heitman J."/>
            <person name="Hesse C."/>
            <person name="Hori C."/>
            <person name="Igarashi K."/>
            <person name="Jurgens J.A."/>
            <person name="Kallen N."/>
            <person name="Kersten P."/>
            <person name="Kohler A."/>
            <person name="Kuees U."/>
            <person name="Kumar T.K.A."/>
            <person name="Kuo A."/>
            <person name="LaButti K."/>
            <person name="Larrondo L.F."/>
            <person name="Lindquist E."/>
            <person name="Ling A."/>
            <person name="Lombard V."/>
            <person name="Lucas S."/>
            <person name="Lundell T."/>
            <person name="Martin R."/>
            <person name="McLaughlin D.J."/>
            <person name="Morgenstern I."/>
            <person name="Morin E."/>
            <person name="Murat C."/>
            <person name="Nagy L.G."/>
            <person name="Nolan M."/>
            <person name="Ohm R.A."/>
            <person name="Patyshakuliyeva A."/>
            <person name="Rokas A."/>
            <person name="Ruiz-Duenas F.J."/>
            <person name="Sabat G."/>
            <person name="Salamov A."/>
            <person name="Samejima M."/>
            <person name="Schmutz J."/>
            <person name="Slot J.C."/>
            <person name="St John F."/>
            <person name="Stenlid J."/>
            <person name="Sun H."/>
            <person name="Sun S."/>
            <person name="Syed K."/>
            <person name="Tsang A."/>
            <person name="Wiebenga A."/>
            <person name="Young D."/>
            <person name="Pisabarro A."/>
            <person name="Eastwood D.C."/>
            <person name="Martin F."/>
            <person name="Cullen D."/>
            <person name="Grigoriev I.V."/>
            <person name="Hibbett D.S."/>
        </authorList>
    </citation>
    <scope>NUCLEOTIDE SEQUENCE [LARGE SCALE GENOMIC DNA]</scope>
    <source>
        <strain evidence="1 2">LYAD-421 SS1</strain>
    </source>
</reference>
<organism evidence="1 2">
    <name type="scientific">Dichomitus squalens (strain LYAD-421)</name>
    <name type="common">Western red white-rot fungus</name>
    <dbReference type="NCBI Taxonomy" id="732165"/>
    <lineage>
        <taxon>Eukaryota</taxon>
        <taxon>Fungi</taxon>
        <taxon>Dikarya</taxon>
        <taxon>Basidiomycota</taxon>
        <taxon>Agaricomycotina</taxon>
        <taxon>Agaricomycetes</taxon>
        <taxon>Polyporales</taxon>
        <taxon>Polyporaceae</taxon>
        <taxon>Dichomitus</taxon>
    </lineage>
</organism>
<accession>R7SS39</accession>
<dbReference type="KEGG" id="dsq:DICSQDRAFT_139193"/>
<sequence>MRSAFAGGRAAAERELLPRRWHIHVLGRAGTVHDHFPSSMLVSLVAGELKSSPEEHRGSHAFT</sequence>
<name>R7SS39_DICSQ</name>
<dbReference type="EMBL" id="JH719432">
    <property type="protein sequence ID" value="EJF58753.1"/>
    <property type="molecule type" value="Genomic_DNA"/>
</dbReference>
<dbReference type="Proteomes" id="UP000053319">
    <property type="component" value="Unassembled WGS sequence"/>
</dbReference>